<organism evidence="9">
    <name type="scientific">Zooxanthella nutricula</name>
    <dbReference type="NCBI Taxonomy" id="1333877"/>
    <lineage>
        <taxon>Eukaryota</taxon>
        <taxon>Sar</taxon>
        <taxon>Alveolata</taxon>
        <taxon>Dinophyceae</taxon>
        <taxon>Peridiniales</taxon>
        <taxon>Peridiniales incertae sedis</taxon>
        <taxon>Zooxanthella</taxon>
    </lineage>
</organism>
<proteinExistence type="inferred from homology"/>
<feature type="compositionally biased region" description="Low complexity" evidence="8">
    <location>
        <begin position="241"/>
        <end position="253"/>
    </location>
</feature>
<dbReference type="PROSITE" id="PS51679">
    <property type="entry name" value="SAM_MT_C5"/>
    <property type="match status" value="1"/>
</dbReference>
<accession>A0A7S2K1N4</accession>
<dbReference type="GO" id="GO:0008168">
    <property type="term" value="F:methyltransferase activity"/>
    <property type="evidence" value="ECO:0007669"/>
    <property type="project" value="UniProtKB-KW"/>
</dbReference>
<dbReference type="SUPFAM" id="SSF53335">
    <property type="entry name" value="S-adenosyl-L-methionine-dependent methyltransferases"/>
    <property type="match status" value="1"/>
</dbReference>
<dbReference type="InterPro" id="IPR050750">
    <property type="entry name" value="C5-MTase"/>
</dbReference>
<keyword evidence="1 7" id="KW-0489">Methyltransferase</keyword>
<dbReference type="Gene3D" id="3.40.50.150">
    <property type="entry name" value="Vaccinia Virus protein VP39"/>
    <property type="match status" value="1"/>
</dbReference>
<dbReference type="GO" id="GO:0032259">
    <property type="term" value="P:methylation"/>
    <property type="evidence" value="ECO:0007669"/>
    <property type="project" value="UniProtKB-KW"/>
</dbReference>
<evidence type="ECO:0000256" key="1">
    <source>
        <dbReference type="ARBA" id="ARBA00022603"/>
    </source>
</evidence>
<dbReference type="PANTHER" id="PTHR46098">
    <property type="entry name" value="TRNA (CYTOSINE(38)-C(5))-METHYLTRANSFERASE"/>
    <property type="match status" value="1"/>
</dbReference>
<keyword evidence="3 7" id="KW-0949">S-adenosyl-L-methionine</keyword>
<gene>
    <name evidence="9" type="ORF">BRAN1462_LOCUS24870</name>
</gene>
<evidence type="ECO:0000256" key="5">
    <source>
        <dbReference type="ARBA" id="ARBA00039681"/>
    </source>
</evidence>
<evidence type="ECO:0000256" key="7">
    <source>
        <dbReference type="PROSITE-ProRule" id="PRU01016"/>
    </source>
</evidence>
<dbReference type="PANTHER" id="PTHR46098:SF1">
    <property type="entry name" value="TRNA (CYTOSINE(38)-C(5))-METHYLTRANSFERASE"/>
    <property type="match status" value="1"/>
</dbReference>
<evidence type="ECO:0000256" key="3">
    <source>
        <dbReference type="ARBA" id="ARBA00022691"/>
    </source>
</evidence>
<evidence type="ECO:0000256" key="8">
    <source>
        <dbReference type="SAM" id="MobiDB-lite"/>
    </source>
</evidence>
<dbReference type="InterPro" id="IPR031303">
    <property type="entry name" value="C5_meth_CS"/>
</dbReference>
<feature type="region of interest" description="Disordered" evidence="8">
    <location>
        <begin position="233"/>
        <end position="259"/>
    </location>
</feature>
<dbReference type="Gene3D" id="3.90.120.10">
    <property type="entry name" value="DNA Methylase, subunit A, domain 2"/>
    <property type="match status" value="1"/>
</dbReference>
<evidence type="ECO:0000313" key="9">
    <source>
        <dbReference type="EMBL" id="CAD9563787.1"/>
    </source>
</evidence>
<dbReference type="EC" id="2.1.1.204" evidence="4"/>
<sequence>MAAGAPEPRLGAAPASGVIEKGAGGREADGPLRVLELFAGIGGWRAALGAALAVPPSQAGPFGGAQAFEVSAYDCCQYSGEVYFANFGEACDNRNIATLPAADLEGYDLWVMSPPCQPFTMTRGSKQRDLADNRCKALDHLCDMLPRLLRPPRRIAFENVKGFCGSAARDKLRASLADAGFTCKEYLLDLAGFGTPNHRMRYYLLAERSGRFANAACGGPGCDVVSSQLVGGGVADGDGGSPRSSGPAPQAPQEGLPPGVLVRGPWAALRRAEIDASHDEARAAQGREAKEACFRRLRERFLAEFRVLVASHLGAGDGLAGDQESLATAFADVDAWKLLPLPHSDPAAFIVAFGGNGAGSQELLESLARVKGTPGAAEWLCSTTLARRGSGLGGRQPLLEYIEDLPAAERKELEVPREILGKPFAQGLSYAQPHDVRTFCFTGHYGKVWHKSSGSLLFQSAPWAPRLDKTALARAHGAVRLFSPKEILNVLGFPASFVVPPSLQLRHRYKAVGNSIAVTVAARLLRVLLLGEDETCLGLPRCELERAGCG</sequence>
<dbReference type="Pfam" id="PF00145">
    <property type="entry name" value="DNA_methylase"/>
    <property type="match status" value="2"/>
</dbReference>
<evidence type="ECO:0000256" key="2">
    <source>
        <dbReference type="ARBA" id="ARBA00022679"/>
    </source>
</evidence>
<dbReference type="PRINTS" id="PR00105">
    <property type="entry name" value="C5METTRFRASE"/>
</dbReference>
<dbReference type="EMBL" id="HBGW01039386">
    <property type="protein sequence ID" value="CAD9563787.1"/>
    <property type="molecule type" value="Transcribed_RNA"/>
</dbReference>
<keyword evidence="2 7" id="KW-0808">Transferase</keyword>
<feature type="active site" evidence="7">
    <location>
        <position position="116"/>
    </location>
</feature>
<protein>
    <recommendedName>
        <fullName evidence="5">tRNA (cytosine(38)-C(5))-methyltransferase</fullName>
        <ecNumber evidence="4">2.1.1.204</ecNumber>
    </recommendedName>
    <alternativeName>
        <fullName evidence="6">DNA (cytosine-5)-methyltransferase-like protein 2</fullName>
    </alternativeName>
</protein>
<reference evidence="9" key="1">
    <citation type="submission" date="2021-01" db="EMBL/GenBank/DDBJ databases">
        <authorList>
            <person name="Corre E."/>
            <person name="Pelletier E."/>
            <person name="Niang G."/>
            <person name="Scheremetjew M."/>
            <person name="Finn R."/>
            <person name="Kale V."/>
            <person name="Holt S."/>
            <person name="Cochrane G."/>
            <person name="Meng A."/>
            <person name="Brown T."/>
            <person name="Cohen L."/>
        </authorList>
    </citation>
    <scope>NUCLEOTIDE SEQUENCE</scope>
    <source>
        <strain evidence="9">RCC3387</strain>
    </source>
</reference>
<evidence type="ECO:0000256" key="4">
    <source>
        <dbReference type="ARBA" id="ARBA00039081"/>
    </source>
</evidence>
<evidence type="ECO:0000256" key="6">
    <source>
        <dbReference type="ARBA" id="ARBA00042810"/>
    </source>
</evidence>
<name>A0A7S2K1N4_9DINO</name>
<comment type="similarity">
    <text evidence="7">Belongs to the class I-like SAM-binding methyltransferase superfamily. C5-methyltransferase family.</text>
</comment>
<dbReference type="AlphaFoldDB" id="A0A7S2K1N4"/>
<dbReference type="InterPro" id="IPR029063">
    <property type="entry name" value="SAM-dependent_MTases_sf"/>
</dbReference>
<dbReference type="InterPro" id="IPR001525">
    <property type="entry name" value="C5_MeTfrase"/>
</dbReference>
<dbReference type="PROSITE" id="PS00095">
    <property type="entry name" value="C5_MTASE_2"/>
    <property type="match status" value="1"/>
</dbReference>